<sequence>MSGPGPQRPADIGAPRMVAYALLVGSAAYVLTVAFGPDGLLLRVVTAALLGVGYVAAVHAVGTLRRRRAIR</sequence>
<gene>
    <name evidence="2" type="ORF">SAMN06264855_102186</name>
</gene>
<feature type="transmembrane region" description="Helical" evidence="1">
    <location>
        <begin position="17"/>
        <end position="35"/>
    </location>
</feature>
<dbReference type="Proteomes" id="UP000198397">
    <property type="component" value="Unassembled WGS sequence"/>
</dbReference>
<dbReference type="EMBL" id="FZNQ01000002">
    <property type="protein sequence ID" value="SNR31480.1"/>
    <property type="molecule type" value="Genomic_DNA"/>
</dbReference>
<keyword evidence="3" id="KW-1185">Reference proteome</keyword>
<evidence type="ECO:0000313" key="3">
    <source>
        <dbReference type="Proteomes" id="UP000198397"/>
    </source>
</evidence>
<evidence type="ECO:0000256" key="1">
    <source>
        <dbReference type="SAM" id="Phobius"/>
    </source>
</evidence>
<name>A0A238VAP1_HALVU</name>
<dbReference type="AlphaFoldDB" id="A0A238VAP1"/>
<protein>
    <submittedName>
        <fullName evidence="2">Uncharacterized protein</fullName>
    </submittedName>
</protein>
<evidence type="ECO:0000313" key="2">
    <source>
        <dbReference type="EMBL" id="SNR31480.1"/>
    </source>
</evidence>
<proteinExistence type="predicted"/>
<organism evidence="2 3">
    <name type="scientific">Halorubrum vacuolatum</name>
    <name type="common">Natronobacterium vacuolatum</name>
    <dbReference type="NCBI Taxonomy" id="63740"/>
    <lineage>
        <taxon>Archaea</taxon>
        <taxon>Methanobacteriati</taxon>
        <taxon>Methanobacteriota</taxon>
        <taxon>Stenosarchaea group</taxon>
        <taxon>Halobacteria</taxon>
        <taxon>Halobacteriales</taxon>
        <taxon>Haloferacaceae</taxon>
        <taxon>Halorubrum</taxon>
    </lineage>
</organism>
<reference evidence="2 3" key="1">
    <citation type="submission" date="2017-06" db="EMBL/GenBank/DDBJ databases">
        <authorList>
            <person name="Kim H.J."/>
            <person name="Triplett B.A."/>
        </authorList>
    </citation>
    <scope>NUCLEOTIDE SEQUENCE [LARGE SCALE GENOMIC DNA]</scope>
    <source>
        <strain evidence="2 3">DSM 8800</strain>
    </source>
</reference>
<feature type="transmembrane region" description="Helical" evidence="1">
    <location>
        <begin position="41"/>
        <end position="61"/>
    </location>
</feature>
<keyword evidence="1" id="KW-0472">Membrane</keyword>
<accession>A0A238VAP1</accession>
<keyword evidence="1" id="KW-0812">Transmembrane</keyword>
<dbReference type="RefSeq" id="WP_089383639.1">
    <property type="nucleotide sequence ID" value="NZ_FZNQ01000002.1"/>
</dbReference>
<keyword evidence="1" id="KW-1133">Transmembrane helix</keyword>